<dbReference type="InterPro" id="IPR036872">
    <property type="entry name" value="CH_dom_sf"/>
</dbReference>
<protein>
    <recommendedName>
        <fullName evidence="2">Calponin-homology (CH) domain-containing protein</fullName>
    </recommendedName>
</protein>
<reference evidence="3" key="1">
    <citation type="submission" date="2022-12" db="EMBL/GenBank/DDBJ databases">
        <title>Genome assemblies of Blomia tropicalis.</title>
        <authorList>
            <person name="Cui Y."/>
        </authorList>
    </citation>
    <scope>NUCLEOTIDE SEQUENCE</scope>
    <source>
        <tissue evidence="3">Adult mites</tissue>
    </source>
</reference>
<dbReference type="GO" id="GO:0051015">
    <property type="term" value="F:actin filament binding"/>
    <property type="evidence" value="ECO:0007669"/>
    <property type="project" value="TreeGrafter"/>
</dbReference>
<sequence length="316" mass="35110">MAHYGIQAQVAAKTAAKRSPGIEKALLEWLFQVIGEQQPEGVTYEEILKDGVVLCKVMNKIKPGSIDKIATSGSGYLLMENINKFLKVAQDYGVPHTSLFRTVDLFEKKNIPEVTAGIIAFARQVGADSNFTALQIPSQSFGNSSLKTSTNQCVIGRLRQCNDDEDCVEHVNTKIPEIKVIVSSQNGSVEDVVHSATFVSKSPDMDNYERMGTCTCRNVRRCKRTQQQSPMIVPMSESDKLADRRESRGPNFGWIIATLFSITLIGGCAFAIYYYGIRYGMIRNIARQFGLTNNTQIEHQLLNRIPSSTEETELAI</sequence>
<evidence type="ECO:0000313" key="3">
    <source>
        <dbReference type="EMBL" id="KAJ6219127.1"/>
    </source>
</evidence>
<keyword evidence="1" id="KW-0472">Membrane</keyword>
<dbReference type="SUPFAM" id="SSF47576">
    <property type="entry name" value="Calponin-homology domain, CH-domain"/>
    <property type="match status" value="1"/>
</dbReference>
<comment type="caution">
    <text evidence="3">The sequence shown here is derived from an EMBL/GenBank/DDBJ whole genome shotgun (WGS) entry which is preliminary data.</text>
</comment>
<dbReference type="InterPro" id="IPR001715">
    <property type="entry name" value="CH_dom"/>
</dbReference>
<dbReference type="InterPro" id="IPR050606">
    <property type="entry name" value="Calponin-like"/>
</dbReference>
<dbReference type="PROSITE" id="PS50021">
    <property type="entry name" value="CH"/>
    <property type="match status" value="1"/>
</dbReference>
<dbReference type="GO" id="GO:0015629">
    <property type="term" value="C:actin cytoskeleton"/>
    <property type="evidence" value="ECO:0007669"/>
    <property type="project" value="TreeGrafter"/>
</dbReference>
<dbReference type="SMART" id="SM00033">
    <property type="entry name" value="CH"/>
    <property type="match status" value="1"/>
</dbReference>
<proteinExistence type="predicted"/>
<gene>
    <name evidence="3" type="ORF">RDWZM_004939</name>
</gene>
<evidence type="ECO:0000256" key="1">
    <source>
        <dbReference type="SAM" id="Phobius"/>
    </source>
</evidence>
<accession>A0A9Q0M508</accession>
<evidence type="ECO:0000259" key="2">
    <source>
        <dbReference type="PROSITE" id="PS50021"/>
    </source>
</evidence>
<keyword evidence="4" id="KW-1185">Reference proteome</keyword>
<dbReference type="AlphaFoldDB" id="A0A9Q0M508"/>
<dbReference type="GO" id="GO:0007015">
    <property type="term" value="P:actin filament organization"/>
    <property type="evidence" value="ECO:0007669"/>
    <property type="project" value="TreeGrafter"/>
</dbReference>
<keyword evidence="1" id="KW-0812">Transmembrane</keyword>
<dbReference type="EMBL" id="JAPWDV010000002">
    <property type="protein sequence ID" value="KAJ6219127.1"/>
    <property type="molecule type" value="Genomic_DNA"/>
</dbReference>
<keyword evidence="1" id="KW-1133">Transmembrane helix</keyword>
<evidence type="ECO:0000313" key="4">
    <source>
        <dbReference type="Proteomes" id="UP001142055"/>
    </source>
</evidence>
<feature type="domain" description="Calponin-homology (CH)" evidence="2">
    <location>
        <begin position="20"/>
        <end position="127"/>
    </location>
</feature>
<dbReference type="PANTHER" id="PTHR47385:SF24">
    <property type="entry name" value="MUSCLE-SPECIFIC PROTEIN 20"/>
    <property type="match status" value="1"/>
</dbReference>
<organism evidence="3 4">
    <name type="scientific">Blomia tropicalis</name>
    <name type="common">Mite</name>
    <dbReference type="NCBI Taxonomy" id="40697"/>
    <lineage>
        <taxon>Eukaryota</taxon>
        <taxon>Metazoa</taxon>
        <taxon>Ecdysozoa</taxon>
        <taxon>Arthropoda</taxon>
        <taxon>Chelicerata</taxon>
        <taxon>Arachnida</taxon>
        <taxon>Acari</taxon>
        <taxon>Acariformes</taxon>
        <taxon>Sarcoptiformes</taxon>
        <taxon>Astigmata</taxon>
        <taxon>Glycyphagoidea</taxon>
        <taxon>Echimyopodidae</taxon>
        <taxon>Blomia</taxon>
    </lineage>
</organism>
<dbReference type="PRINTS" id="PR00888">
    <property type="entry name" value="SM22CALPONIN"/>
</dbReference>
<dbReference type="InterPro" id="IPR003096">
    <property type="entry name" value="SM22_calponin"/>
</dbReference>
<dbReference type="Proteomes" id="UP001142055">
    <property type="component" value="Chromosome 2"/>
</dbReference>
<name>A0A9Q0M508_BLOTA</name>
<dbReference type="PANTHER" id="PTHR47385">
    <property type="entry name" value="CALPONIN"/>
    <property type="match status" value="1"/>
</dbReference>
<dbReference type="Pfam" id="PF00307">
    <property type="entry name" value="CH"/>
    <property type="match status" value="1"/>
</dbReference>
<feature type="transmembrane region" description="Helical" evidence="1">
    <location>
        <begin position="252"/>
        <end position="275"/>
    </location>
</feature>
<dbReference type="Gene3D" id="1.10.418.10">
    <property type="entry name" value="Calponin-like domain"/>
    <property type="match status" value="1"/>
</dbReference>